<sequence>MSLEIESGSLGTDSDLNVCQVSQCSESDQIVEEVEYQRLVAEGGVFSIASCLLSVIFSLLISCEVGKTAAKYGLHIFLGVVSAIAATVFLRYEGFDEWDEDKIRGLVDSETQALNLAVPLSQMVLKDGMFWYLAKNDCERETILHSLLYCTAARMLWEHSDLKAYLIGAPKLAEAPLGTAHPLWTAGLPCTCGAVGGAAGLVVVFRDAEAPFIISHEEVRNPGSATGSDGCEV</sequence>
<evidence type="ECO:0000313" key="2">
    <source>
        <dbReference type="EnsemblPlants" id="AUR62019787-RA:cds"/>
    </source>
</evidence>
<dbReference type="Proteomes" id="UP000596660">
    <property type="component" value="Unplaced"/>
</dbReference>
<dbReference type="AlphaFoldDB" id="A0A803LWD6"/>
<keyword evidence="1" id="KW-0472">Membrane</keyword>
<accession>A0A803LWD6</accession>
<name>A0A803LWD6_CHEQI</name>
<reference evidence="2" key="1">
    <citation type="journal article" date="2017" name="Nature">
        <title>The genome of Chenopodium quinoa.</title>
        <authorList>
            <person name="Jarvis D.E."/>
            <person name="Ho Y.S."/>
            <person name="Lightfoot D.J."/>
            <person name="Schmoeckel S.M."/>
            <person name="Li B."/>
            <person name="Borm T.J.A."/>
            <person name="Ohyanagi H."/>
            <person name="Mineta K."/>
            <person name="Michell C.T."/>
            <person name="Saber N."/>
            <person name="Kharbatia N.M."/>
            <person name="Rupper R.R."/>
            <person name="Sharp A.R."/>
            <person name="Dally N."/>
            <person name="Boughton B.A."/>
            <person name="Woo Y.H."/>
            <person name="Gao G."/>
            <person name="Schijlen E.G.W.M."/>
            <person name="Guo X."/>
            <person name="Momin A.A."/>
            <person name="Negrao S."/>
            <person name="Al-Babili S."/>
            <person name="Gehring C."/>
            <person name="Roessner U."/>
            <person name="Jung C."/>
            <person name="Murphy K."/>
            <person name="Arold S.T."/>
            <person name="Gojobori T."/>
            <person name="van der Linden C.G."/>
            <person name="van Loo E.N."/>
            <person name="Jellen E.N."/>
            <person name="Maughan P.J."/>
            <person name="Tester M."/>
        </authorList>
    </citation>
    <scope>NUCLEOTIDE SEQUENCE [LARGE SCALE GENOMIC DNA]</scope>
    <source>
        <strain evidence="2">cv. PI 614886</strain>
    </source>
</reference>
<keyword evidence="1" id="KW-0812">Transmembrane</keyword>
<evidence type="ECO:0000256" key="1">
    <source>
        <dbReference type="SAM" id="Phobius"/>
    </source>
</evidence>
<proteinExistence type="predicted"/>
<reference evidence="2" key="2">
    <citation type="submission" date="2021-03" db="UniProtKB">
        <authorList>
            <consortium name="EnsemblPlants"/>
        </authorList>
    </citation>
    <scope>IDENTIFICATION</scope>
</reference>
<organism evidence="2 3">
    <name type="scientific">Chenopodium quinoa</name>
    <name type="common">Quinoa</name>
    <dbReference type="NCBI Taxonomy" id="63459"/>
    <lineage>
        <taxon>Eukaryota</taxon>
        <taxon>Viridiplantae</taxon>
        <taxon>Streptophyta</taxon>
        <taxon>Embryophyta</taxon>
        <taxon>Tracheophyta</taxon>
        <taxon>Spermatophyta</taxon>
        <taxon>Magnoliopsida</taxon>
        <taxon>eudicotyledons</taxon>
        <taxon>Gunneridae</taxon>
        <taxon>Pentapetalae</taxon>
        <taxon>Caryophyllales</taxon>
        <taxon>Chenopodiaceae</taxon>
        <taxon>Chenopodioideae</taxon>
        <taxon>Atripliceae</taxon>
        <taxon>Chenopodium</taxon>
    </lineage>
</organism>
<keyword evidence="1" id="KW-1133">Transmembrane helix</keyword>
<keyword evidence="3" id="KW-1185">Reference proteome</keyword>
<protein>
    <submittedName>
        <fullName evidence="2">Uncharacterized protein</fullName>
    </submittedName>
</protein>
<evidence type="ECO:0000313" key="3">
    <source>
        <dbReference type="Proteomes" id="UP000596660"/>
    </source>
</evidence>
<dbReference type="Gramene" id="AUR62019787-RA">
    <property type="protein sequence ID" value="AUR62019787-RA:cds"/>
    <property type="gene ID" value="AUR62019787"/>
</dbReference>
<feature type="transmembrane region" description="Helical" evidence="1">
    <location>
        <begin position="72"/>
        <end position="92"/>
    </location>
</feature>
<feature type="transmembrane region" description="Helical" evidence="1">
    <location>
        <begin position="39"/>
        <end position="60"/>
    </location>
</feature>
<dbReference type="EnsemblPlants" id="AUR62019787-RA">
    <property type="protein sequence ID" value="AUR62019787-RA:cds"/>
    <property type="gene ID" value="AUR62019787"/>
</dbReference>